<gene>
    <name evidence="3" type="ORF">GCK72_008947</name>
</gene>
<evidence type="ECO:0000256" key="1">
    <source>
        <dbReference type="SAM" id="MobiDB-lite"/>
    </source>
</evidence>
<dbReference type="CTD" id="9805382"/>
<comment type="caution">
    <text evidence="3">The sequence shown here is derived from an EMBL/GenBank/DDBJ whole genome shotgun (WGS) entry which is preliminary data.</text>
</comment>
<dbReference type="Pfam" id="PF25375">
    <property type="entry name" value="Lin-15B"/>
    <property type="match status" value="1"/>
</dbReference>
<organism evidence="3 4">
    <name type="scientific">Caenorhabditis remanei</name>
    <name type="common">Caenorhabditis vulgaris</name>
    <dbReference type="NCBI Taxonomy" id="31234"/>
    <lineage>
        <taxon>Eukaryota</taxon>
        <taxon>Metazoa</taxon>
        <taxon>Ecdysozoa</taxon>
        <taxon>Nematoda</taxon>
        <taxon>Chromadorea</taxon>
        <taxon>Rhabditida</taxon>
        <taxon>Rhabditina</taxon>
        <taxon>Rhabditomorpha</taxon>
        <taxon>Rhabditoidea</taxon>
        <taxon>Rhabditidae</taxon>
        <taxon>Peloderinae</taxon>
        <taxon>Caenorhabditis</taxon>
    </lineage>
</organism>
<reference evidence="3 4" key="1">
    <citation type="submission" date="2019-12" db="EMBL/GenBank/DDBJ databases">
        <title>Chromosome-level assembly of the Caenorhabditis remanei genome.</title>
        <authorList>
            <person name="Teterina A.A."/>
            <person name="Willis J.H."/>
            <person name="Phillips P.C."/>
        </authorList>
    </citation>
    <scope>NUCLEOTIDE SEQUENCE [LARGE SCALE GENOMIC DNA]</scope>
    <source>
        <strain evidence="3 4">PX506</strain>
        <tissue evidence="3">Whole organism</tissue>
    </source>
</reference>
<evidence type="ECO:0000313" key="4">
    <source>
        <dbReference type="Proteomes" id="UP000483820"/>
    </source>
</evidence>
<dbReference type="RefSeq" id="XP_053586706.1">
    <property type="nucleotide sequence ID" value="XM_053727129.1"/>
</dbReference>
<dbReference type="InterPro" id="IPR057432">
    <property type="entry name" value="Lin-15A/B-like_dom"/>
</dbReference>
<dbReference type="AlphaFoldDB" id="A0A6A5GYY6"/>
<dbReference type="Proteomes" id="UP000483820">
    <property type="component" value="Chromosome III"/>
</dbReference>
<name>A0A6A5GYY6_CAERE</name>
<dbReference type="EMBL" id="WUAV01000003">
    <property type="protein sequence ID" value="KAF1760698.1"/>
    <property type="molecule type" value="Genomic_DNA"/>
</dbReference>
<feature type="domain" description="Lin-15A/B-like" evidence="2">
    <location>
        <begin position="157"/>
        <end position="275"/>
    </location>
</feature>
<evidence type="ECO:0000259" key="2">
    <source>
        <dbReference type="Pfam" id="PF25375"/>
    </source>
</evidence>
<dbReference type="GeneID" id="9805382"/>
<feature type="region of interest" description="Disordered" evidence="1">
    <location>
        <begin position="69"/>
        <end position="96"/>
    </location>
</feature>
<proteinExistence type="predicted"/>
<evidence type="ECO:0000313" key="3">
    <source>
        <dbReference type="EMBL" id="KAF1760698.1"/>
    </source>
</evidence>
<feature type="compositionally biased region" description="Basic and acidic residues" evidence="1">
    <location>
        <begin position="69"/>
        <end position="79"/>
    </location>
</feature>
<accession>A0A6A5GYY6</accession>
<protein>
    <recommendedName>
        <fullName evidence="2">Lin-15A/B-like domain-containing protein</fullName>
    </recommendedName>
</protein>
<dbReference type="KEGG" id="crq:GCK72_008947"/>
<sequence>MENVENFENSESFMMKVRLLEFLKDNGIPFPVVENAKFHSFVDFLKPGVALPTSEELITFNSNCYPKHNEQQDKFKEENSEAPASENHVEHSFSGGKSSTYILQETKPEFLTLSGNPEKAQLGTSSSNVQDNFMKSETSKTENKFMNLESIPGYASTPCIVCLERKQTSEVRLVRTNDAYIMIFICVKNELYSMDDAKEIAKLPKFQCCAIHLDDMYRDALDHLGVVDPGIDVHTDNARIMEANHLVRELRRARANREIMKQTHVHYFLRYIKKFLENYARHNYIAASKELYYPPVPTNSRSPLDLATNRNNF</sequence>